<sequence>MKHILTSTRPITHKSVRLKV</sequence>
<evidence type="ECO:0000313" key="2">
    <source>
        <dbReference type="EMBL" id="MBX57775.1"/>
    </source>
</evidence>
<proteinExistence type="predicted"/>
<dbReference type="EMBL" id="GGEC01077291">
    <property type="protein sequence ID" value="MBX57775.1"/>
    <property type="molecule type" value="Transcribed_RNA"/>
</dbReference>
<dbReference type="AlphaFoldDB" id="A0A2P2PSU2"/>
<evidence type="ECO:0000256" key="1">
    <source>
        <dbReference type="SAM" id="MobiDB-lite"/>
    </source>
</evidence>
<accession>A0A2P2PSU2</accession>
<organism evidence="2">
    <name type="scientific">Rhizophora mucronata</name>
    <name type="common">Asiatic mangrove</name>
    <dbReference type="NCBI Taxonomy" id="61149"/>
    <lineage>
        <taxon>Eukaryota</taxon>
        <taxon>Viridiplantae</taxon>
        <taxon>Streptophyta</taxon>
        <taxon>Embryophyta</taxon>
        <taxon>Tracheophyta</taxon>
        <taxon>Spermatophyta</taxon>
        <taxon>Magnoliopsida</taxon>
        <taxon>eudicotyledons</taxon>
        <taxon>Gunneridae</taxon>
        <taxon>Pentapetalae</taxon>
        <taxon>rosids</taxon>
        <taxon>fabids</taxon>
        <taxon>Malpighiales</taxon>
        <taxon>Rhizophoraceae</taxon>
        <taxon>Rhizophora</taxon>
    </lineage>
</organism>
<name>A0A2P2PSU2_RHIMU</name>
<feature type="compositionally biased region" description="Basic residues" evidence="1">
    <location>
        <begin position="11"/>
        <end position="20"/>
    </location>
</feature>
<feature type="compositionally biased region" description="Polar residues" evidence="1">
    <location>
        <begin position="1"/>
        <end position="10"/>
    </location>
</feature>
<reference evidence="2" key="1">
    <citation type="submission" date="2018-02" db="EMBL/GenBank/DDBJ databases">
        <title>Rhizophora mucronata_Transcriptome.</title>
        <authorList>
            <person name="Meera S.P."/>
            <person name="Sreeshan A."/>
            <person name="Augustine A."/>
        </authorList>
    </citation>
    <scope>NUCLEOTIDE SEQUENCE</scope>
    <source>
        <tissue evidence="2">Leaf</tissue>
    </source>
</reference>
<feature type="region of interest" description="Disordered" evidence="1">
    <location>
        <begin position="1"/>
        <end position="20"/>
    </location>
</feature>
<protein>
    <submittedName>
        <fullName evidence="2">Uncharacterized protein</fullName>
    </submittedName>
</protein>